<comment type="similarity">
    <text evidence="1">Belongs to the ROK (NagC/XylR) family.</text>
</comment>
<accession>A0A133KR71</accession>
<comment type="caution">
    <text evidence="2">The sequence shown here is derived from an EMBL/GenBank/DDBJ whole genome shotgun (WGS) entry which is preliminary data.</text>
</comment>
<dbReference type="PANTHER" id="PTHR18964">
    <property type="entry name" value="ROK (REPRESSOR, ORF, KINASE) FAMILY"/>
    <property type="match status" value="1"/>
</dbReference>
<evidence type="ECO:0000256" key="1">
    <source>
        <dbReference type="ARBA" id="ARBA00006479"/>
    </source>
</evidence>
<dbReference type="PROSITE" id="PS01125">
    <property type="entry name" value="ROK"/>
    <property type="match status" value="1"/>
</dbReference>
<dbReference type="PATRIC" id="fig|1681.53.peg.545"/>
<dbReference type="Proteomes" id="UP000070092">
    <property type="component" value="Unassembled WGS sequence"/>
</dbReference>
<evidence type="ECO:0000313" key="3">
    <source>
        <dbReference type="Proteomes" id="UP000070092"/>
    </source>
</evidence>
<dbReference type="SUPFAM" id="SSF53067">
    <property type="entry name" value="Actin-like ATPase domain"/>
    <property type="match status" value="1"/>
</dbReference>
<sequence>MVSRRTTERIQGLMTAYQQSGIWAPHNPGQSGKASPADARRTNRSLIFSLLFPDVQLSRAELGRRTGLSRVAVSDVVNSMLSCHLLRENGRESNGGKGKRGTLLSVDPDTLHIISIDLSQPHLIQGEATNLLGEPVMHVEHALRAVNHVDFDTINEVITPLHAATQNVIGIGLAMPGVVDGNGLVKRSTLLGWRNVDVRTPIERRFSLPVTVNNDATAAMFTERLFGKGGPNMMFVRLRRGVGGAVLLGDVPVFGENHAGGEIGHISLDPQGPPCACGKRGCLERLVSATSLHARLQRSDERMRASILREAGTYLGTALSMPVGLLDLADVCVYGQSDIVNDTLLSAAQAQLDLLTGSSFHTRTIIRRCECKGEITLRGEALSVLHDYLENR</sequence>
<dbReference type="AlphaFoldDB" id="A0A133KR71"/>
<dbReference type="InterPro" id="IPR049874">
    <property type="entry name" value="ROK_cs"/>
</dbReference>
<dbReference type="PANTHER" id="PTHR18964:SF149">
    <property type="entry name" value="BIFUNCTIONAL UDP-N-ACETYLGLUCOSAMINE 2-EPIMERASE_N-ACETYLMANNOSAMINE KINASE"/>
    <property type="match status" value="1"/>
</dbReference>
<organism evidence="2 3">
    <name type="scientific">Bifidobacterium bifidum</name>
    <dbReference type="NCBI Taxonomy" id="1681"/>
    <lineage>
        <taxon>Bacteria</taxon>
        <taxon>Bacillati</taxon>
        <taxon>Actinomycetota</taxon>
        <taxon>Actinomycetes</taxon>
        <taxon>Bifidobacteriales</taxon>
        <taxon>Bifidobacteriaceae</taxon>
        <taxon>Bifidobacterium</taxon>
    </lineage>
</organism>
<dbReference type="InterPro" id="IPR036388">
    <property type="entry name" value="WH-like_DNA-bd_sf"/>
</dbReference>
<gene>
    <name evidence="2" type="ORF">HMPREF3196_00558</name>
</gene>
<dbReference type="Pfam" id="PF00480">
    <property type="entry name" value="ROK"/>
    <property type="match status" value="1"/>
</dbReference>
<dbReference type="Gene3D" id="1.10.10.10">
    <property type="entry name" value="Winged helix-like DNA-binding domain superfamily/Winged helix DNA-binding domain"/>
    <property type="match status" value="1"/>
</dbReference>
<dbReference type="InterPro" id="IPR000600">
    <property type="entry name" value="ROK"/>
</dbReference>
<dbReference type="InterPro" id="IPR043129">
    <property type="entry name" value="ATPase_NBD"/>
</dbReference>
<reference evidence="2 3" key="1">
    <citation type="submission" date="2016-01" db="EMBL/GenBank/DDBJ databases">
        <authorList>
            <person name="Oliw E.H."/>
        </authorList>
    </citation>
    <scope>NUCLEOTIDE SEQUENCE [LARGE SCALE GENOMIC DNA]</scope>
    <source>
        <strain evidence="2 3">MJR8628B</strain>
    </source>
</reference>
<dbReference type="Gene3D" id="3.30.420.40">
    <property type="match status" value="2"/>
</dbReference>
<dbReference type="SUPFAM" id="SSF46785">
    <property type="entry name" value="Winged helix' DNA-binding domain"/>
    <property type="match status" value="1"/>
</dbReference>
<name>A0A133KR71_BIFBI</name>
<dbReference type="EMBL" id="LRPO01000020">
    <property type="protein sequence ID" value="KWZ81975.1"/>
    <property type="molecule type" value="Genomic_DNA"/>
</dbReference>
<proteinExistence type="inferred from homology"/>
<dbReference type="InterPro" id="IPR036390">
    <property type="entry name" value="WH_DNA-bd_sf"/>
</dbReference>
<evidence type="ECO:0000313" key="2">
    <source>
        <dbReference type="EMBL" id="KWZ81975.1"/>
    </source>
</evidence>
<protein>
    <submittedName>
        <fullName evidence="2">ROK family protein</fullName>
    </submittedName>
</protein>